<dbReference type="CDD" id="cd18596">
    <property type="entry name" value="ABC_6TM_VMR1_D1_like"/>
    <property type="match status" value="1"/>
</dbReference>
<feature type="transmembrane region" description="Helical" evidence="11">
    <location>
        <begin position="359"/>
        <end position="383"/>
    </location>
</feature>
<evidence type="ECO:0000256" key="7">
    <source>
        <dbReference type="ARBA" id="ARBA00022989"/>
    </source>
</evidence>
<evidence type="ECO:0000256" key="3">
    <source>
        <dbReference type="ARBA" id="ARBA00022692"/>
    </source>
</evidence>
<dbReference type="Gene3D" id="3.40.50.300">
    <property type="entry name" value="P-loop containing nucleotide triphosphate hydrolases"/>
    <property type="match status" value="2"/>
</dbReference>
<comment type="subcellular location">
    <subcellularLocation>
        <location evidence="1">Membrane</location>
        <topology evidence="1">Multi-pass membrane protein</topology>
    </subcellularLocation>
</comment>
<dbReference type="CDD" id="cd03244">
    <property type="entry name" value="ABCC_MRP_domain2"/>
    <property type="match status" value="1"/>
</dbReference>
<evidence type="ECO:0000256" key="2">
    <source>
        <dbReference type="ARBA" id="ARBA00022448"/>
    </source>
</evidence>
<dbReference type="InterPro" id="IPR036640">
    <property type="entry name" value="ABC1_TM_sf"/>
</dbReference>
<evidence type="ECO:0000259" key="12">
    <source>
        <dbReference type="PROSITE" id="PS50893"/>
    </source>
</evidence>
<evidence type="ECO:0000256" key="4">
    <source>
        <dbReference type="ARBA" id="ARBA00022737"/>
    </source>
</evidence>
<dbReference type="InterPro" id="IPR003439">
    <property type="entry name" value="ABC_transporter-like_ATP-bd"/>
</dbReference>
<feature type="transmembrane region" description="Helical" evidence="11">
    <location>
        <begin position="6"/>
        <end position="25"/>
    </location>
</feature>
<dbReference type="EMBL" id="KN822004">
    <property type="protein sequence ID" value="KIM70647.1"/>
    <property type="molecule type" value="Genomic_DNA"/>
</dbReference>
<dbReference type="InterPro" id="IPR027417">
    <property type="entry name" value="P-loop_NTPase"/>
</dbReference>
<sequence length="1608" mass="178903">MPEYQLPIAGVLAVTAVGSLVVLYLERPSAGGGKIQLPTHGEDEDSLLCDPFDVTKPEDAIDGYPINEGEFWNKVQLWKLFTCFLLAIIVVLQSISLGWTFIVDDEMYSQYVYALHVAYALYSTILAGRAVYHNTVEAHSTSVIHLAILTVVPTSLLFTAAILPSSHPVSITLAQNVPFLLWIYYAVLALYFVATLVTFTMPTGPPLHFPPENIYSEKTVLSATNPDQNNVCGIVGASVWDYLLFSYTTKVVMLGFTSESLEIGDLPIVPHNMRATHLYTAMKRTMRTVKWRLKFWKPRIGSGWQLAYQLLRVNILPMTVLLVLAMFSACLFYAPPLFLQQVILYLESDPERKDRSWGWFHVVGLFFANTLSYLATGQLFSLATTTIQVRIRIQLNTVLFGKTLVRKDVASSSPSVDNGKNGDKANGSEDDEDDFSGKAQIMTLMTTDVDRVSDFSWHMFSLVDSPVEIIIGTLFLYKLLGVSCFIGLAVICLFLPLNHYGGKVVVNAQENLMKTRDERVALMNEILGAIRMLKFMAWERSFEKRVLAVRDKELRYQKLSYMVEVLFNVLWDGSPIVVTIVSFWHFAIVRGQTLTPSIAFTSFLVFNEMKFALNALPETFINMLQSFVSLRRIEKYLHGSEVTPVPPLSMQTQTIALQNATITWPQDRTMTGSATPSAASTPRNKFMLLDLALSFPEGELSLVCGKLGSGKTLLLLALLGEADVLAGQVVCPRSPPDALAQFAEQLVTPEEWIVRGVCAYVPQTAWLRNASIKENILFNLPLDAERYQKTIEACALVADFLILEDGDESEIGERGVNLSGGQKARVSLARAVYSRASVLFLDDVLSAVDAHTAHHLYHQCLKGDLMQGRTVILVSHHVQLCMSGATYVVALDNGRVVFQGDSETFQASDVIDTLVHSRGEDGEDKDREPKKARRATIDASTSAVPILATEEPEHSNSGEATGATTPTETDPNSEVSSTAFTSEDTAKADKLQERKSPRKLVEEEKRAVGHIRREIWETYIKALGGWKFWTVFAFALILGALSPVLESWWLKTWSGADPAEAERRGPVFYVSIYAAVTMTGLFLNVFRFYVLYMGSINASTVLYKRLLEAVLFANIRFHDTISRGRVLNRFGKDFEGIDSSMADNFGRSIFYGLAAVTTIVTVSVIGGIPFVCAGVCLGYVYYNVAKVYGQTARDMRRLDSVTRSPLYSIYGETIAGVTILRAFGASSKFLRDMIRCVDTNANPYYWMWGVNRWLSTRFSLLSSALLGLTGFVAVWSPSISAALAGFALTFASSITHNLLFLARRFVGLEQSMVALERVKEYSELKREPAEFIEPRPDPIWPDKGHIKCNDLVIRYAPDLPDVLHRLNFEVRPGEKVGILGRTGSGKSTLALSFFRFVEATEGNIVVDDVDISKIGLTDLRGRLTIIPQDPTILSGTLRSTLDVFDEYQDAEIFEALRRVHLIPSSDAPEEIPEEINVNIFRNLDAPVSEGGENFSTGEKQLLCMARAILKRSKVLVMDEATASVDYGTDELISKTIRQEFASSTILTIAHRLRTVIDYDKVMILDTGRIVEFDRPATLLADPNSRFHQLCKATGKREFSTLKKMAGTE</sequence>
<dbReference type="Gene3D" id="1.20.1560.10">
    <property type="entry name" value="ABC transporter type 1, transmembrane domain"/>
    <property type="match status" value="2"/>
</dbReference>
<feature type="compositionally biased region" description="Basic and acidic residues" evidence="10">
    <location>
        <begin position="916"/>
        <end position="929"/>
    </location>
</feature>
<dbReference type="Pfam" id="PF00005">
    <property type="entry name" value="ABC_tran"/>
    <property type="match status" value="2"/>
</dbReference>
<dbReference type="GO" id="GO:0140359">
    <property type="term" value="F:ABC-type transporter activity"/>
    <property type="evidence" value="ECO:0007669"/>
    <property type="project" value="InterPro"/>
</dbReference>
<feature type="transmembrane region" description="Helical" evidence="11">
    <location>
        <begin position="1281"/>
        <end position="1302"/>
    </location>
</feature>
<dbReference type="Pfam" id="PF00664">
    <property type="entry name" value="ABC_membrane"/>
    <property type="match status" value="2"/>
</dbReference>
<evidence type="ECO:0000313" key="15">
    <source>
        <dbReference type="Proteomes" id="UP000053989"/>
    </source>
</evidence>
<dbReference type="PANTHER" id="PTHR24223:SF353">
    <property type="entry name" value="ABC TRANSPORTER ATP-BINDING PROTEIN_PERMEASE VMR1-RELATED"/>
    <property type="match status" value="1"/>
</dbReference>
<feature type="transmembrane region" description="Helical" evidence="11">
    <location>
        <begin position="108"/>
        <end position="131"/>
    </location>
</feature>
<keyword evidence="4" id="KW-0677">Repeat</keyword>
<dbReference type="CDD" id="cd03250">
    <property type="entry name" value="ABCC_MRP_domain1"/>
    <property type="match status" value="1"/>
</dbReference>
<keyword evidence="9" id="KW-0325">Glycoprotein</keyword>
<name>A0A0C3B076_9AGAM</name>
<feature type="transmembrane region" description="Helical" evidence="11">
    <location>
        <begin position="479"/>
        <end position="500"/>
    </location>
</feature>
<feature type="compositionally biased region" description="Low complexity" evidence="10">
    <location>
        <begin position="958"/>
        <end position="970"/>
    </location>
</feature>
<evidence type="ECO:0000256" key="10">
    <source>
        <dbReference type="SAM" id="MobiDB-lite"/>
    </source>
</evidence>
<keyword evidence="15" id="KW-1185">Reference proteome</keyword>
<feature type="transmembrane region" description="Helical" evidence="11">
    <location>
        <begin position="80"/>
        <end position="102"/>
    </location>
</feature>
<evidence type="ECO:0000256" key="9">
    <source>
        <dbReference type="ARBA" id="ARBA00023180"/>
    </source>
</evidence>
<keyword evidence="8 11" id="KW-0472">Membrane</keyword>
<dbReference type="InterPro" id="IPR003593">
    <property type="entry name" value="AAA+_ATPase"/>
</dbReference>
<dbReference type="SUPFAM" id="SSF52540">
    <property type="entry name" value="P-loop containing nucleoside triphosphate hydrolases"/>
    <property type="match status" value="2"/>
</dbReference>
<evidence type="ECO:0000256" key="8">
    <source>
        <dbReference type="ARBA" id="ARBA00023136"/>
    </source>
</evidence>
<keyword evidence="5" id="KW-0547">Nucleotide-binding</keyword>
<feature type="compositionally biased region" description="Basic and acidic residues" evidence="10">
    <location>
        <begin position="984"/>
        <end position="997"/>
    </location>
</feature>
<dbReference type="PROSITE" id="PS00211">
    <property type="entry name" value="ABC_TRANSPORTER_1"/>
    <property type="match status" value="1"/>
</dbReference>
<keyword evidence="2" id="KW-0813">Transport</keyword>
<feature type="transmembrane region" description="Helical" evidence="11">
    <location>
        <begin position="182"/>
        <end position="201"/>
    </location>
</feature>
<dbReference type="STRING" id="1036808.A0A0C3B076"/>
<protein>
    <recommendedName>
        <fullName evidence="16">Multidrug resistance-associated ABC transporter</fullName>
    </recommendedName>
</protein>
<feature type="domain" description="ABC transmembrane type-1" evidence="13">
    <location>
        <begin position="320"/>
        <end position="625"/>
    </location>
</feature>
<reference evidence="14 15" key="1">
    <citation type="submission" date="2014-04" db="EMBL/GenBank/DDBJ databases">
        <authorList>
            <consortium name="DOE Joint Genome Institute"/>
            <person name="Kuo A."/>
            <person name="Kohler A."/>
            <person name="Nagy L.G."/>
            <person name="Floudas D."/>
            <person name="Copeland A."/>
            <person name="Barry K.W."/>
            <person name="Cichocki N."/>
            <person name="Veneault-Fourrey C."/>
            <person name="LaButti K."/>
            <person name="Lindquist E.A."/>
            <person name="Lipzen A."/>
            <person name="Lundell T."/>
            <person name="Morin E."/>
            <person name="Murat C."/>
            <person name="Sun H."/>
            <person name="Tunlid A."/>
            <person name="Henrissat B."/>
            <person name="Grigoriev I.V."/>
            <person name="Hibbett D.S."/>
            <person name="Martin F."/>
            <person name="Nordberg H.P."/>
            <person name="Cantor M.N."/>
            <person name="Hua S.X."/>
        </authorList>
    </citation>
    <scope>NUCLEOTIDE SEQUENCE [LARGE SCALE GENOMIC DNA]</scope>
    <source>
        <strain evidence="14 15">Foug A</strain>
    </source>
</reference>
<accession>A0A0C3B076</accession>
<dbReference type="SMART" id="SM00382">
    <property type="entry name" value="AAA"/>
    <property type="match status" value="2"/>
</dbReference>
<proteinExistence type="predicted"/>
<dbReference type="InterPro" id="IPR017871">
    <property type="entry name" value="ABC_transporter-like_CS"/>
</dbReference>
<evidence type="ECO:0000256" key="11">
    <source>
        <dbReference type="SAM" id="Phobius"/>
    </source>
</evidence>
<dbReference type="GO" id="GO:0005524">
    <property type="term" value="F:ATP binding"/>
    <property type="evidence" value="ECO:0007669"/>
    <property type="project" value="UniProtKB-KW"/>
</dbReference>
<evidence type="ECO:0000256" key="1">
    <source>
        <dbReference type="ARBA" id="ARBA00004141"/>
    </source>
</evidence>
<evidence type="ECO:0000256" key="5">
    <source>
        <dbReference type="ARBA" id="ARBA00022741"/>
    </source>
</evidence>
<dbReference type="Proteomes" id="UP000053989">
    <property type="component" value="Unassembled WGS sequence"/>
</dbReference>
<feature type="transmembrane region" description="Helical" evidence="11">
    <location>
        <begin position="1205"/>
        <end position="1223"/>
    </location>
</feature>
<feature type="transmembrane region" description="Helical" evidence="11">
    <location>
        <begin position="1258"/>
        <end position="1275"/>
    </location>
</feature>
<feature type="region of interest" description="Disordered" evidence="10">
    <location>
        <begin position="916"/>
        <end position="997"/>
    </location>
</feature>
<dbReference type="GO" id="GO:0016887">
    <property type="term" value="F:ATP hydrolysis activity"/>
    <property type="evidence" value="ECO:0007669"/>
    <property type="project" value="InterPro"/>
</dbReference>
<evidence type="ECO:0000259" key="13">
    <source>
        <dbReference type="PROSITE" id="PS50929"/>
    </source>
</evidence>
<reference evidence="15" key="2">
    <citation type="submission" date="2015-01" db="EMBL/GenBank/DDBJ databases">
        <title>Evolutionary Origins and Diversification of the Mycorrhizal Mutualists.</title>
        <authorList>
            <consortium name="DOE Joint Genome Institute"/>
            <consortium name="Mycorrhizal Genomics Consortium"/>
            <person name="Kohler A."/>
            <person name="Kuo A."/>
            <person name="Nagy L.G."/>
            <person name="Floudas D."/>
            <person name="Copeland A."/>
            <person name="Barry K.W."/>
            <person name="Cichocki N."/>
            <person name="Veneault-Fourrey C."/>
            <person name="LaButti K."/>
            <person name="Lindquist E.A."/>
            <person name="Lipzen A."/>
            <person name="Lundell T."/>
            <person name="Morin E."/>
            <person name="Murat C."/>
            <person name="Riley R."/>
            <person name="Ohm R."/>
            <person name="Sun H."/>
            <person name="Tunlid A."/>
            <person name="Henrissat B."/>
            <person name="Grigoriev I.V."/>
            <person name="Hibbett D.S."/>
            <person name="Martin F."/>
        </authorList>
    </citation>
    <scope>NUCLEOTIDE SEQUENCE [LARGE SCALE GENOMIC DNA]</scope>
    <source>
        <strain evidence="15">Foug A</strain>
    </source>
</reference>
<feature type="region of interest" description="Disordered" evidence="10">
    <location>
        <begin position="410"/>
        <end position="435"/>
    </location>
</feature>
<keyword evidence="7 11" id="KW-1133">Transmembrane helix</keyword>
<dbReference type="InParanoid" id="A0A0C3B076"/>
<feature type="transmembrane region" description="Helical" evidence="11">
    <location>
        <begin position="1028"/>
        <end position="1050"/>
    </location>
</feature>
<feature type="domain" description="ABC transmembrane type-1" evidence="13">
    <location>
        <begin position="1033"/>
        <end position="1310"/>
    </location>
</feature>
<keyword evidence="6" id="KW-0067">ATP-binding</keyword>
<gene>
    <name evidence="14" type="ORF">SCLCIDRAFT_1206783</name>
</gene>
<dbReference type="GO" id="GO:0000329">
    <property type="term" value="C:fungal-type vacuole membrane"/>
    <property type="evidence" value="ECO:0007669"/>
    <property type="project" value="TreeGrafter"/>
</dbReference>
<evidence type="ECO:0008006" key="16">
    <source>
        <dbReference type="Google" id="ProtNLM"/>
    </source>
</evidence>
<feature type="transmembrane region" description="Helical" evidence="11">
    <location>
        <begin position="1149"/>
        <end position="1182"/>
    </location>
</feature>
<dbReference type="FunFam" id="3.40.50.300:FF:001354">
    <property type="entry name" value="ATP-binding cassette (ABC) transporter, putative"/>
    <property type="match status" value="1"/>
</dbReference>
<feature type="domain" description="ABC transporter" evidence="12">
    <location>
        <begin position="655"/>
        <end position="918"/>
    </location>
</feature>
<feature type="transmembrane region" description="Helical" evidence="11">
    <location>
        <begin position="143"/>
        <end position="162"/>
    </location>
</feature>
<evidence type="ECO:0000256" key="6">
    <source>
        <dbReference type="ARBA" id="ARBA00022840"/>
    </source>
</evidence>
<feature type="transmembrane region" description="Helical" evidence="11">
    <location>
        <begin position="1070"/>
        <end position="1090"/>
    </location>
</feature>
<feature type="domain" description="ABC transporter" evidence="12">
    <location>
        <begin position="1346"/>
        <end position="1591"/>
    </location>
</feature>
<dbReference type="HOGENOM" id="CLU_000604_27_6_1"/>
<dbReference type="PROSITE" id="PS50929">
    <property type="entry name" value="ABC_TM1F"/>
    <property type="match status" value="2"/>
</dbReference>
<organism evidence="14 15">
    <name type="scientific">Scleroderma citrinum Foug A</name>
    <dbReference type="NCBI Taxonomy" id="1036808"/>
    <lineage>
        <taxon>Eukaryota</taxon>
        <taxon>Fungi</taxon>
        <taxon>Dikarya</taxon>
        <taxon>Basidiomycota</taxon>
        <taxon>Agaricomycotina</taxon>
        <taxon>Agaricomycetes</taxon>
        <taxon>Agaricomycetidae</taxon>
        <taxon>Boletales</taxon>
        <taxon>Sclerodermatineae</taxon>
        <taxon>Sclerodermataceae</taxon>
        <taxon>Scleroderma</taxon>
    </lineage>
</organism>
<dbReference type="FunFam" id="3.40.50.300:FF:000825">
    <property type="entry name" value="ABC bile acid transporter"/>
    <property type="match status" value="1"/>
</dbReference>
<dbReference type="OrthoDB" id="6500128at2759"/>
<dbReference type="InterPro" id="IPR050173">
    <property type="entry name" value="ABC_transporter_C-like"/>
</dbReference>
<keyword evidence="3 11" id="KW-0812">Transmembrane</keyword>
<dbReference type="PROSITE" id="PS50893">
    <property type="entry name" value="ABC_TRANSPORTER_2"/>
    <property type="match status" value="2"/>
</dbReference>
<dbReference type="InterPro" id="IPR011527">
    <property type="entry name" value="ABC1_TM_dom"/>
</dbReference>
<feature type="transmembrane region" description="Helical" evidence="11">
    <location>
        <begin position="315"/>
        <end position="339"/>
    </location>
</feature>
<dbReference type="CDD" id="cd18604">
    <property type="entry name" value="ABC_6TM_VMR1_D2_like"/>
    <property type="match status" value="1"/>
</dbReference>
<feature type="compositionally biased region" description="Polar residues" evidence="10">
    <location>
        <begin position="972"/>
        <end position="983"/>
    </location>
</feature>
<dbReference type="SUPFAM" id="SSF90123">
    <property type="entry name" value="ABC transporter transmembrane region"/>
    <property type="match status" value="2"/>
</dbReference>
<dbReference type="PANTHER" id="PTHR24223">
    <property type="entry name" value="ATP-BINDING CASSETTE SUB-FAMILY C"/>
    <property type="match status" value="1"/>
</dbReference>
<dbReference type="FunFam" id="1.20.1560.10:FF:000013">
    <property type="entry name" value="ABC transporter C family member 2"/>
    <property type="match status" value="1"/>
</dbReference>
<evidence type="ECO:0000313" key="14">
    <source>
        <dbReference type="EMBL" id="KIM70647.1"/>
    </source>
</evidence>